<dbReference type="Proteomes" id="UP001281217">
    <property type="component" value="Unassembled WGS sequence"/>
</dbReference>
<dbReference type="EMBL" id="JAVRDO010000004">
    <property type="protein sequence ID" value="MDX9687515.1"/>
    <property type="molecule type" value="Genomic_DNA"/>
</dbReference>
<evidence type="ECO:0000259" key="2">
    <source>
        <dbReference type="Pfam" id="PF04892"/>
    </source>
</evidence>
<organism evidence="3 4">
    <name type="scientific">Halopseudomonas formosensis</name>
    <dbReference type="NCBI Taxonomy" id="1002526"/>
    <lineage>
        <taxon>Bacteria</taxon>
        <taxon>Pseudomonadati</taxon>
        <taxon>Pseudomonadota</taxon>
        <taxon>Gammaproteobacteria</taxon>
        <taxon>Pseudomonadales</taxon>
        <taxon>Pseudomonadaceae</taxon>
        <taxon>Halopseudomonas</taxon>
    </lineage>
</organism>
<protein>
    <submittedName>
        <fullName evidence="3">VanZ family protein</fullName>
    </submittedName>
</protein>
<keyword evidence="1" id="KW-1133">Transmembrane helix</keyword>
<name>A0ABU5BYV0_9GAMM</name>
<dbReference type="RefSeq" id="WP_320331254.1">
    <property type="nucleotide sequence ID" value="NZ_JAVRDO010000004.1"/>
</dbReference>
<gene>
    <name evidence="3" type="ORF">RED13_001946</name>
</gene>
<evidence type="ECO:0000313" key="3">
    <source>
        <dbReference type="EMBL" id="MDX9687515.1"/>
    </source>
</evidence>
<sequence length="140" mass="15824">MLIAISRHWARYRLVYRALFFSVLLLGIYLGMRPAPPPVPFKFSMIDSVYHAGGLFVCTLLSYPAFPRWGRWWRAGFMFAVGLAVEYVQSFHSTRSPDIHDIYANTVGVGIGMLMVVLLGAAIDRAWAKTGTNQPTQRQK</sequence>
<dbReference type="PANTHER" id="PTHR28008:SF1">
    <property type="entry name" value="DOMAIN PROTEIN, PUTATIVE (AFU_ORTHOLOGUE AFUA_3G10980)-RELATED"/>
    <property type="match status" value="1"/>
</dbReference>
<feature type="transmembrane region" description="Helical" evidence="1">
    <location>
        <begin position="14"/>
        <end position="32"/>
    </location>
</feature>
<proteinExistence type="predicted"/>
<keyword evidence="1" id="KW-0812">Transmembrane</keyword>
<dbReference type="PANTHER" id="PTHR28008">
    <property type="entry name" value="DOMAIN PROTEIN, PUTATIVE (AFU_ORTHOLOGUE AFUA_3G10980)-RELATED"/>
    <property type="match status" value="1"/>
</dbReference>
<dbReference type="Pfam" id="PF04892">
    <property type="entry name" value="VanZ"/>
    <property type="match status" value="1"/>
</dbReference>
<accession>A0ABU5BYV0</accession>
<feature type="domain" description="VanZ-like" evidence="2">
    <location>
        <begin position="60"/>
        <end position="119"/>
    </location>
</feature>
<keyword evidence="1" id="KW-0472">Membrane</keyword>
<reference evidence="4" key="1">
    <citation type="submission" date="2023-07" db="EMBL/GenBank/DDBJ databases">
        <authorList>
            <person name="de Witt J."/>
        </authorList>
    </citation>
    <scope>NUCLEOTIDE SEQUENCE [LARGE SCALE GENOMIC DNA]</scope>
    <source>
        <strain evidence="4">FZJ</strain>
    </source>
</reference>
<feature type="transmembrane region" description="Helical" evidence="1">
    <location>
        <begin position="48"/>
        <end position="66"/>
    </location>
</feature>
<evidence type="ECO:0000313" key="4">
    <source>
        <dbReference type="Proteomes" id="UP001281217"/>
    </source>
</evidence>
<evidence type="ECO:0000256" key="1">
    <source>
        <dbReference type="SAM" id="Phobius"/>
    </source>
</evidence>
<dbReference type="InterPro" id="IPR006976">
    <property type="entry name" value="VanZ-like"/>
</dbReference>
<feature type="transmembrane region" description="Helical" evidence="1">
    <location>
        <begin position="102"/>
        <end position="123"/>
    </location>
</feature>
<feature type="transmembrane region" description="Helical" evidence="1">
    <location>
        <begin position="73"/>
        <end position="90"/>
    </location>
</feature>
<comment type="caution">
    <text evidence="3">The sequence shown here is derived from an EMBL/GenBank/DDBJ whole genome shotgun (WGS) entry which is preliminary data.</text>
</comment>
<keyword evidence="4" id="KW-1185">Reference proteome</keyword>